<dbReference type="RefSeq" id="WP_092543417.1">
    <property type="nucleotide sequence ID" value="NZ_FOKV01000006.1"/>
</dbReference>
<evidence type="ECO:0000256" key="2">
    <source>
        <dbReference type="ARBA" id="ARBA00022729"/>
    </source>
</evidence>
<evidence type="ECO:0000313" key="6">
    <source>
        <dbReference type="Proteomes" id="UP000199438"/>
    </source>
</evidence>
<dbReference type="GO" id="GO:0005829">
    <property type="term" value="C:cytosol"/>
    <property type="evidence" value="ECO:0007669"/>
    <property type="project" value="TreeGrafter"/>
</dbReference>
<evidence type="ECO:0000256" key="1">
    <source>
        <dbReference type="ARBA" id="ARBA00009091"/>
    </source>
</evidence>
<evidence type="ECO:0000256" key="4">
    <source>
        <dbReference type="SAM" id="SignalP"/>
    </source>
</evidence>
<dbReference type="GO" id="GO:0051082">
    <property type="term" value="F:unfolded protein binding"/>
    <property type="evidence" value="ECO:0007669"/>
    <property type="project" value="InterPro"/>
</dbReference>
<evidence type="ECO:0000313" key="5">
    <source>
        <dbReference type="EMBL" id="SFC61579.1"/>
    </source>
</evidence>
<keyword evidence="3" id="KW-0175">Coiled coil</keyword>
<dbReference type="PANTHER" id="PTHR35089">
    <property type="entry name" value="CHAPERONE PROTEIN SKP"/>
    <property type="match status" value="1"/>
</dbReference>
<dbReference type="SMART" id="SM00935">
    <property type="entry name" value="OmpH"/>
    <property type="match status" value="1"/>
</dbReference>
<dbReference type="SUPFAM" id="SSF111384">
    <property type="entry name" value="OmpH-like"/>
    <property type="match status" value="1"/>
</dbReference>
<sequence>MKKFSVLITFLFFAIAANAQSKIGTIDAEYIINKMPEINDVNNGVQAYNESLQADVEQAINTYEGLIKNYQDSTAVFTEDVKKQRENQILGLENEIKQFRQRSQVMMQMKRNELTQPLYQKIDAAMQEVIKEEGYTQIFHAGGGALAYSQPGSDITEKVMEKLGISIEEVNTTQPSADSNNTNSN</sequence>
<dbReference type="STRING" id="1334022.SAMN04487907_10667"/>
<organism evidence="5 6">
    <name type="scientific">Zunongwangia mangrovi</name>
    <dbReference type="NCBI Taxonomy" id="1334022"/>
    <lineage>
        <taxon>Bacteria</taxon>
        <taxon>Pseudomonadati</taxon>
        <taxon>Bacteroidota</taxon>
        <taxon>Flavobacteriia</taxon>
        <taxon>Flavobacteriales</taxon>
        <taxon>Flavobacteriaceae</taxon>
        <taxon>Zunongwangia</taxon>
    </lineage>
</organism>
<dbReference type="GO" id="GO:0050821">
    <property type="term" value="P:protein stabilization"/>
    <property type="evidence" value="ECO:0007669"/>
    <property type="project" value="TreeGrafter"/>
</dbReference>
<dbReference type="Pfam" id="PF03938">
    <property type="entry name" value="OmpH"/>
    <property type="match status" value="1"/>
</dbReference>
<accession>A0A1I1KLC7</accession>
<name>A0A1I1KLC7_9FLAO</name>
<dbReference type="InterPro" id="IPR005632">
    <property type="entry name" value="Chaperone_Skp"/>
</dbReference>
<protein>
    <submittedName>
        <fullName evidence="5">Periplasmic chaperone for outer membrane proteins Skp</fullName>
    </submittedName>
</protein>
<dbReference type="PANTHER" id="PTHR35089:SF1">
    <property type="entry name" value="CHAPERONE PROTEIN SKP"/>
    <property type="match status" value="1"/>
</dbReference>
<dbReference type="AlphaFoldDB" id="A0A1I1KLC7"/>
<dbReference type="Gene3D" id="3.30.910.20">
    <property type="entry name" value="Skp domain"/>
    <property type="match status" value="1"/>
</dbReference>
<proteinExistence type="inferred from homology"/>
<gene>
    <name evidence="5" type="ORF">SAMN04487907_10667</name>
</gene>
<reference evidence="6" key="1">
    <citation type="submission" date="2016-10" db="EMBL/GenBank/DDBJ databases">
        <authorList>
            <person name="Varghese N."/>
            <person name="Submissions S."/>
        </authorList>
    </citation>
    <scope>NUCLEOTIDE SEQUENCE [LARGE SCALE GENOMIC DNA]</scope>
    <source>
        <strain evidence="6">DSM 24499</strain>
    </source>
</reference>
<evidence type="ECO:0000256" key="3">
    <source>
        <dbReference type="SAM" id="Coils"/>
    </source>
</evidence>
<dbReference type="OrthoDB" id="1493480at2"/>
<dbReference type="Proteomes" id="UP000199438">
    <property type="component" value="Unassembled WGS sequence"/>
</dbReference>
<feature type="coiled-coil region" evidence="3">
    <location>
        <begin position="49"/>
        <end position="102"/>
    </location>
</feature>
<keyword evidence="6" id="KW-1185">Reference proteome</keyword>
<dbReference type="EMBL" id="FOKV01000006">
    <property type="protein sequence ID" value="SFC61579.1"/>
    <property type="molecule type" value="Genomic_DNA"/>
</dbReference>
<keyword evidence="2 4" id="KW-0732">Signal</keyword>
<comment type="similarity">
    <text evidence="1">Belongs to the Skp family.</text>
</comment>
<dbReference type="InterPro" id="IPR024930">
    <property type="entry name" value="Skp_dom_sf"/>
</dbReference>
<feature type="chain" id="PRO_5011475335" evidence="4">
    <location>
        <begin position="20"/>
        <end position="185"/>
    </location>
</feature>
<feature type="signal peptide" evidence="4">
    <location>
        <begin position="1"/>
        <end position="19"/>
    </location>
</feature>